<name>A0ABR7UUG1_9FLAO</name>
<keyword evidence="3" id="KW-1185">Reference proteome</keyword>
<dbReference type="RefSeq" id="WP_188221577.1">
    <property type="nucleotide sequence ID" value="NZ_NASZ01000032.1"/>
</dbReference>
<comment type="caution">
    <text evidence="2">The sequence shown here is derived from an EMBL/GenBank/DDBJ whole genome shotgun (WGS) entry which is preliminary data.</text>
</comment>
<dbReference type="Gene3D" id="3.90.550.10">
    <property type="entry name" value="Spore Coat Polysaccharide Biosynthesis Protein SpsA, Chain A"/>
    <property type="match status" value="1"/>
</dbReference>
<dbReference type="InterPro" id="IPR029044">
    <property type="entry name" value="Nucleotide-diphossugar_trans"/>
</dbReference>
<protein>
    <recommendedName>
        <fullName evidence="1">Glycosyltransferase 2-like domain-containing protein</fullName>
    </recommendedName>
</protein>
<accession>A0ABR7UUG1</accession>
<dbReference type="PANTHER" id="PTHR22916:SF3">
    <property type="entry name" value="UDP-GLCNAC:BETAGAL BETA-1,3-N-ACETYLGLUCOSAMINYLTRANSFERASE-LIKE PROTEIN 1"/>
    <property type="match status" value="1"/>
</dbReference>
<dbReference type="InterPro" id="IPR001173">
    <property type="entry name" value="Glyco_trans_2-like"/>
</dbReference>
<organism evidence="2 3">
    <name type="scientific">Flavobacterium pokkalii</name>
    <dbReference type="NCBI Taxonomy" id="1940408"/>
    <lineage>
        <taxon>Bacteria</taxon>
        <taxon>Pseudomonadati</taxon>
        <taxon>Bacteroidota</taxon>
        <taxon>Flavobacteriia</taxon>
        <taxon>Flavobacteriales</taxon>
        <taxon>Flavobacteriaceae</taxon>
        <taxon>Flavobacterium</taxon>
    </lineage>
</organism>
<gene>
    <name evidence="2" type="ORF">B6A10_15455</name>
</gene>
<dbReference type="EMBL" id="NASZ01000032">
    <property type="protein sequence ID" value="MBD0726569.1"/>
    <property type="molecule type" value="Genomic_DNA"/>
</dbReference>
<evidence type="ECO:0000313" key="3">
    <source>
        <dbReference type="Proteomes" id="UP000661715"/>
    </source>
</evidence>
<sequence length="300" mass="34721">MSNPLVSVIVPTYNRTDYLKLTLESIKNQTFQDFEIIVIDDGTPNDNNLILCSTFEKIKYIKIENSGGPAKPRNRGMKEAKGSYIAFVDDDDIWLPNKLEQQLAVLEQNPEFGLVHSCCEVIDENGIKTNEIIGRPGSPDVKHGDVAMRMMGNWTLMMPTPLIRKKVIDQVGFFNEIMPPAGEDVEYFTRCSFVSKIFYIDEPLALYRRHSNNISGNSIKYLELPLYLKNVLSEQLERERITKKQYFLLLNSLCKMQIKMIKKGMGKTLKRLFLLDVFWVIKKNNFKLLIYVLFFKRTVL</sequence>
<dbReference type="Pfam" id="PF00535">
    <property type="entry name" value="Glycos_transf_2"/>
    <property type="match status" value="1"/>
</dbReference>
<dbReference type="Proteomes" id="UP000661715">
    <property type="component" value="Unassembled WGS sequence"/>
</dbReference>
<dbReference type="CDD" id="cd00761">
    <property type="entry name" value="Glyco_tranf_GTA_type"/>
    <property type="match status" value="1"/>
</dbReference>
<dbReference type="SUPFAM" id="SSF53448">
    <property type="entry name" value="Nucleotide-diphospho-sugar transferases"/>
    <property type="match status" value="1"/>
</dbReference>
<evidence type="ECO:0000259" key="1">
    <source>
        <dbReference type="Pfam" id="PF00535"/>
    </source>
</evidence>
<dbReference type="PANTHER" id="PTHR22916">
    <property type="entry name" value="GLYCOSYLTRANSFERASE"/>
    <property type="match status" value="1"/>
</dbReference>
<feature type="domain" description="Glycosyltransferase 2-like" evidence="1">
    <location>
        <begin position="7"/>
        <end position="117"/>
    </location>
</feature>
<proteinExistence type="predicted"/>
<evidence type="ECO:0000313" key="2">
    <source>
        <dbReference type="EMBL" id="MBD0726569.1"/>
    </source>
</evidence>
<reference evidence="2 3" key="1">
    <citation type="journal article" date="2020" name="Microbiol. Res.">
        <title>Flavobacterium pokkalii sp. nov., a novel plant growth promoting native rhizobacteria isolated from pokkali rice grown in coastal saline affected agricultural regions of southern India, Kerala.</title>
        <authorList>
            <person name="Menon R.R."/>
            <person name="Kumari S."/>
            <person name="Viver T."/>
            <person name="Rameshkumar N."/>
        </authorList>
    </citation>
    <scope>NUCLEOTIDE SEQUENCE [LARGE SCALE GENOMIC DNA]</scope>
    <source>
        <strain evidence="2 3">L1I52</strain>
    </source>
</reference>